<sequence length="204" mass="21704">MADTIDTNTLPASTPAPEAGPGTHTAAVREDEARQAPAPMDAAVDEAAAAAPADYSGLALPEGYRVDDPVFGEAIKLFEGEKIAPDTAQRLIDFTIERDKQIARAVNEHATTSWTKQTAEWRTTSEKEFSPEALGNARTALARVFDRQTIATLESLGFTNHPGLIRGMVKVANAIRDDSFVGGNAGRGGGAMDPKSLYPNSQHN</sequence>
<reference evidence="2 3" key="1">
    <citation type="submission" date="2021-11" db="EMBL/GenBank/DDBJ databases">
        <authorList>
            <person name="Lee D.-H."/>
            <person name="Kim S.-B."/>
        </authorList>
    </citation>
    <scope>NUCLEOTIDE SEQUENCE [LARGE SCALE GENOMIC DNA]</scope>
    <source>
        <strain evidence="2 3">KCTC 52223</strain>
    </source>
</reference>
<evidence type="ECO:0008006" key="4">
    <source>
        <dbReference type="Google" id="ProtNLM"/>
    </source>
</evidence>
<gene>
    <name evidence="2" type="ORF">LJ725_25285</name>
</gene>
<proteinExistence type="predicted"/>
<feature type="region of interest" description="Disordered" evidence="1">
    <location>
        <begin position="183"/>
        <end position="204"/>
    </location>
</feature>
<dbReference type="Proteomes" id="UP001198862">
    <property type="component" value="Unassembled WGS sequence"/>
</dbReference>
<feature type="region of interest" description="Disordered" evidence="1">
    <location>
        <begin position="1"/>
        <end position="36"/>
    </location>
</feature>
<comment type="caution">
    <text evidence="2">The sequence shown here is derived from an EMBL/GenBank/DDBJ whole genome shotgun (WGS) entry which is preliminary data.</text>
</comment>
<dbReference type="EMBL" id="JAJISD010000014">
    <property type="protein sequence ID" value="MCC8432302.1"/>
    <property type="molecule type" value="Genomic_DNA"/>
</dbReference>
<feature type="compositionally biased region" description="Polar residues" evidence="1">
    <location>
        <begin position="1"/>
        <end position="12"/>
    </location>
</feature>
<evidence type="ECO:0000313" key="2">
    <source>
        <dbReference type="EMBL" id="MCC8432302.1"/>
    </source>
</evidence>
<dbReference type="RefSeq" id="WP_230553723.1">
    <property type="nucleotide sequence ID" value="NZ_JAJISD010000014.1"/>
</dbReference>
<keyword evidence="3" id="KW-1185">Reference proteome</keyword>
<protein>
    <recommendedName>
        <fullName evidence="4">Protease</fullName>
    </recommendedName>
</protein>
<accession>A0ABS8L1V2</accession>
<name>A0ABS8L1V2_9HYPH</name>
<evidence type="ECO:0000313" key="3">
    <source>
        <dbReference type="Proteomes" id="UP001198862"/>
    </source>
</evidence>
<evidence type="ECO:0000256" key="1">
    <source>
        <dbReference type="SAM" id="MobiDB-lite"/>
    </source>
</evidence>
<organism evidence="2 3">
    <name type="scientific">Reyranella aquatilis</name>
    <dbReference type="NCBI Taxonomy" id="2035356"/>
    <lineage>
        <taxon>Bacteria</taxon>
        <taxon>Pseudomonadati</taxon>
        <taxon>Pseudomonadota</taxon>
        <taxon>Alphaproteobacteria</taxon>
        <taxon>Hyphomicrobiales</taxon>
        <taxon>Reyranellaceae</taxon>
        <taxon>Reyranella</taxon>
    </lineage>
</organism>